<feature type="domain" description="Core-binding (CB)" evidence="7">
    <location>
        <begin position="16"/>
        <end position="101"/>
    </location>
</feature>
<evidence type="ECO:0000256" key="3">
    <source>
        <dbReference type="ARBA" id="ARBA00023125"/>
    </source>
</evidence>
<name>A0A1L3GDC6_SYNAC</name>
<dbReference type="GO" id="GO:0015074">
    <property type="term" value="P:DNA integration"/>
    <property type="evidence" value="ECO:0007669"/>
    <property type="project" value="UniProtKB-KW"/>
</dbReference>
<dbReference type="SUPFAM" id="SSF56349">
    <property type="entry name" value="DNA breaking-rejoining enzymes"/>
    <property type="match status" value="1"/>
</dbReference>
<dbReference type="EMBL" id="CP015518">
    <property type="protein sequence ID" value="APG23950.1"/>
    <property type="molecule type" value="Genomic_DNA"/>
</dbReference>
<evidence type="ECO:0000256" key="1">
    <source>
        <dbReference type="ARBA" id="ARBA00008857"/>
    </source>
</evidence>
<dbReference type="InterPro" id="IPR010998">
    <property type="entry name" value="Integrase_recombinase_N"/>
</dbReference>
<comment type="similarity">
    <text evidence="1">Belongs to the 'phage' integrase family.</text>
</comment>
<dbReference type="Pfam" id="PF00589">
    <property type="entry name" value="Phage_integrase"/>
    <property type="match status" value="1"/>
</dbReference>
<feature type="domain" description="Tyr recombinase" evidence="6">
    <location>
        <begin position="125"/>
        <end position="315"/>
    </location>
</feature>
<dbReference type="InterPro" id="IPR044068">
    <property type="entry name" value="CB"/>
</dbReference>
<dbReference type="Pfam" id="PF02899">
    <property type="entry name" value="Phage_int_SAM_1"/>
    <property type="match status" value="1"/>
</dbReference>
<keyword evidence="3 5" id="KW-0238">DNA-binding</keyword>
<evidence type="ECO:0000256" key="5">
    <source>
        <dbReference type="PROSITE-ProRule" id="PRU01248"/>
    </source>
</evidence>
<dbReference type="RefSeq" id="WP_072285766.1">
    <property type="nucleotide sequence ID" value="NZ_CP015455.1"/>
</dbReference>
<keyword evidence="4" id="KW-0233">DNA recombination</keyword>
<dbReference type="Gene3D" id="1.10.443.10">
    <property type="entry name" value="Intergrase catalytic core"/>
    <property type="match status" value="1"/>
</dbReference>
<accession>A0A1L3GDC6</accession>
<dbReference type="InterPro" id="IPR013762">
    <property type="entry name" value="Integrase-like_cat_sf"/>
</dbReference>
<evidence type="ECO:0000313" key="9">
    <source>
        <dbReference type="Proteomes" id="UP000182264"/>
    </source>
</evidence>
<dbReference type="KEGG" id="pace:A6070_10725"/>
<dbReference type="AlphaFoldDB" id="A0A1L3GDC6"/>
<gene>
    <name evidence="8" type="ORF">A7E75_02105</name>
</gene>
<dbReference type="GO" id="GO:0006310">
    <property type="term" value="P:DNA recombination"/>
    <property type="evidence" value="ECO:0007669"/>
    <property type="project" value="UniProtKB-KW"/>
</dbReference>
<evidence type="ECO:0000259" key="7">
    <source>
        <dbReference type="PROSITE" id="PS51900"/>
    </source>
</evidence>
<dbReference type="Proteomes" id="UP000182264">
    <property type="component" value="Chromosome"/>
</dbReference>
<dbReference type="PROSITE" id="PS51898">
    <property type="entry name" value="TYR_RECOMBINASE"/>
    <property type="match status" value="1"/>
</dbReference>
<keyword evidence="9" id="KW-1185">Reference proteome</keyword>
<dbReference type="PANTHER" id="PTHR30349:SF41">
    <property type="entry name" value="INTEGRASE_RECOMBINASE PROTEIN MJ0367-RELATED"/>
    <property type="match status" value="1"/>
</dbReference>
<dbReference type="PROSITE" id="PS51900">
    <property type="entry name" value="CB"/>
    <property type="match status" value="1"/>
</dbReference>
<protein>
    <submittedName>
        <fullName evidence="8">Integrase</fullName>
    </submittedName>
</protein>
<dbReference type="InterPro" id="IPR004107">
    <property type="entry name" value="Integrase_SAM-like_N"/>
</dbReference>
<dbReference type="STRING" id="29542.A6070_10725"/>
<dbReference type="InterPro" id="IPR002104">
    <property type="entry name" value="Integrase_catalytic"/>
</dbReference>
<dbReference type="PANTHER" id="PTHR30349">
    <property type="entry name" value="PHAGE INTEGRASE-RELATED"/>
    <property type="match status" value="1"/>
</dbReference>
<sequence length="333" mass="36536">MKEKAVFPASVIATAPDLLPILAEWLHLDVANGDACADTLQTYQCQIEAWLAWCYGHSIPPGQATVDDVKAWRQALVAAGAKPSTISLKLTTVRRFYQSAVDRGLISSNPAANVRAPRERRARKEQIKYLSAGEAELLFRAVPSDRRLKPSRDRAMIGLMALEGLRRIEIVRACATDIEQTGDGTRILIHGKGKDRYIYPRDDTVQSIQDYLALRGPVAPDVTGDPIFVQIRKGGVPGGRITRQGVNSVINDYLVKADLKRRGLSCHALRHTCGALLYQATRDIRAVQETLGHSNISTSAGYAHIIERGQARYTKEISVKMGAGRLAASGERD</sequence>
<evidence type="ECO:0000313" key="8">
    <source>
        <dbReference type="EMBL" id="APG23950.1"/>
    </source>
</evidence>
<proteinExistence type="inferred from homology"/>
<reference evidence="8 9" key="1">
    <citation type="journal article" date="2017" name="Genome Announc.">
        <title>Complete Genome Sequences of Two Acetylene-Fermenting Pelobacter acetylenicus Strains.</title>
        <authorList>
            <person name="Sutton J.M."/>
            <person name="Baesman S.M."/>
            <person name="Fierst J.L."/>
            <person name="Poret-Peterson A.T."/>
            <person name="Oremland R.S."/>
            <person name="Dunlap D.S."/>
            <person name="Akob D.M."/>
        </authorList>
    </citation>
    <scope>NUCLEOTIDE SEQUENCE [LARGE SCALE GENOMIC DNA]</scope>
    <source>
        <strain evidence="8 9">DSM 3247</strain>
    </source>
</reference>
<dbReference type="GO" id="GO:0003677">
    <property type="term" value="F:DNA binding"/>
    <property type="evidence" value="ECO:0007669"/>
    <property type="project" value="UniProtKB-UniRule"/>
</dbReference>
<dbReference type="Gene3D" id="1.10.150.130">
    <property type="match status" value="1"/>
</dbReference>
<evidence type="ECO:0000259" key="6">
    <source>
        <dbReference type="PROSITE" id="PS51898"/>
    </source>
</evidence>
<keyword evidence="2" id="KW-0229">DNA integration</keyword>
<organism evidence="8 9">
    <name type="scientific">Syntrophotalea acetylenica</name>
    <name type="common">Pelobacter acetylenicus</name>
    <dbReference type="NCBI Taxonomy" id="29542"/>
    <lineage>
        <taxon>Bacteria</taxon>
        <taxon>Pseudomonadati</taxon>
        <taxon>Thermodesulfobacteriota</taxon>
        <taxon>Desulfuromonadia</taxon>
        <taxon>Desulfuromonadales</taxon>
        <taxon>Syntrophotaleaceae</taxon>
        <taxon>Syntrophotalea</taxon>
    </lineage>
</organism>
<evidence type="ECO:0000256" key="2">
    <source>
        <dbReference type="ARBA" id="ARBA00022908"/>
    </source>
</evidence>
<dbReference type="OrthoDB" id="283809at2"/>
<evidence type="ECO:0000256" key="4">
    <source>
        <dbReference type="ARBA" id="ARBA00023172"/>
    </source>
</evidence>
<dbReference type="InterPro" id="IPR050090">
    <property type="entry name" value="Tyrosine_recombinase_XerCD"/>
</dbReference>
<dbReference type="InterPro" id="IPR011010">
    <property type="entry name" value="DNA_brk_join_enz"/>
</dbReference>